<dbReference type="EMBL" id="KN730877">
    <property type="protein sequence ID" value="KIH60531.1"/>
    <property type="molecule type" value="Genomic_DNA"/>
</dbReference>
<dbReference type="OrthoDB" id="5865254at2759"/>
<sequence length="136" mass="15640">MCKWYNKEANGSCRQLLSAIDGTADIRMQDIAFEFREVSKNPVAQEFMLTFLIENWELIYERFGGQFKPIERVLRICLGKIRSYGQIMMISDVKFSAYVVFVEGPLSRSLAKPPGDRCNSMAINLMFKAQLEVAIR</sequence>
<proteinExistence type="predicted"/>
<gene>
    <name evidence="1" type="ORF">ANCDUO_09220</name>
</gene>
<dbReference type="Gene3D" id="1.25.50.20">
    <property type="match status" value="1"/>
</dbReference>
<dbReference type="Proteomes" id="UP000054047">
    <property type="component" value="Unassembled WGS sequence"/>
</dbReference>
<accession>A0A0C2GTP1</accession>
<protein>
    <submittedName>
        <fullName evidence="1">Uncharacterized protein</fullName>
    </submittedName>
</protein>
<evidence type="ECO:0000313" key="1">
    <source>
        <dbReference type="EMBL" id="KIH60531.1"/>
    </source>
</evidence>
<name>A0A0C2GTP1_9BILA</name>
<reference evidence="1 2" key="1">
    <citation type="submission" date="2013-12" db="EMBL/GenBank/DDBJ databases">
        <title>Draft genome of the parsitic nematode Ancylostoma duodenale.</title>
        <authorList>
            <person name="Mitreva M."/>
        </authorList>
    </citation>
    <scope>NUCLEOTIDE SEQUENCE [LARGE SCALE GENOMIC DNA]</scope>
    <source>
        <strain evidence="1 2">Zhejiang</strain>
    </source>
</reference>
<keyword evidence="2" id="KW-1185">Reference proteome</keyword>
<evidence type="ECO:0000313" key="2">
    <source>
        <dbReference type="Proteomes" id="UP000054047"/>
    </source>
</evidence>
<organism evidence="1 2">
    <name type="scientific">Ancylostoma duodenale</name>
    <dbReference type="NCBI Taxonomy" id="51022"/>
    <lineage>
        <taxon>Eukaryota</taxon>
        <taxon>Metazoa</taxon>
        <taxon>Ecdysozoa</taxon>
        <taxon>Nematoda</taxon>
        <taxon>Chromadorea</taxon>
        <taxon>Rhabditida</taxon>
        <taxon>Rhabditina</taxon>
        <taxon>Rhabditomorpha</taxon>
        <taxon>Strongyloidea</taxon>
        <taxon>Ancylostomatidae</taxon>
        <taxon>Ancylostomatinae</taxon>
        <taxon>Ancylostoma</taxon>
    </lineage>
</organism>
<dbReference type="AlphaFoldDB" id="A0A0C2GTP1"/>